<dbReference type="Pfam" id="PF13231">
    <property type="entry name" value="PMT_2"/>
    <property type="match status" value="1"/>
</dbReference>
<feature type="transmembrane region" description="Helical" evidence="8">
    <location>
        <begin position="302"/>
        <end position="320"/>
    </location>
</feature>
<evidence type="ECO:0000256" key="3">
    <source>
        <dbReference type="ARBA" id="ARBA00022676"/>
    </source>
</evidence>
<evidence type="ECO:0000256" key="5">
    <source>
        <dbReference type="ARBA" id="ARBA00022692"/>
    </source>
</evidence>
<comment type="subcellular location">
    <subcellularLocation>
        <location evidence="1">Cell membrane</location>
        <topology evidence="1">Multi-pass membrane protein</topology>
    </subcellularLocation>
</comment>
<dbReference type="AlphaFoldDB" id="A0A0G1VV17"/>
<evidence type="ECO:0000256" key="1">
    <source>
        <dbReference type="ARBA" id="ARBA00004651"/>
    </source>
</evidence>
<evidence type="ECO:0000256" key="2">
    <source>
        <dbReference type="ARBA" id="ARBA00022475"/>
    </source>
</evidence>
<keyword evidence="5 8" id="KW-0812">Transmembrane</keyword>
<dbReference type="PANTHER" id="PTHR33908">
    <property type="entry name" value="MANNOSYLTRANSFERASE YKCB-RELATED"/>
    <property type="match status" value="1"/>
</dbReference>
<dbReference type="GO" id="GO:0016763">
    <property type="term" value="F:pentosyltransferase activity"/>
    <property type="evidence" value="ECO:0007669"/>
    <property type="project" value="TreeGrafter"/>
</dbReference>
<evidence type="ECO:0000313" key="11">
    <source>
        <dbReference type="Proteomes" id="UP000034588"/>
    </source>
</evidence>
<name>A0A0G1VV17_9BACT</name>
<dbReference type="InterPro" id="IPR038731">
    <property type="entry name" value="RgtA/B/C-like"/>
</dbReference>
<dbReference type="GO" id="GO:0005886">
    <property type="term" value="C:plasma membrane"/>
    <property type="evidence" value="ECO:0007669"/>
    <property type="project" value="UniProtKB-SubCell"/>
</dbReference>
<proteinExistence type="predicted"/>
<dbReference type="GO" id="GO:0009103">
    <property type="term" value="P:lipopolysaccharide biosynthetic process"/>
    <property type="evidence" value="ECO:0007669"/>
    <property type="project" value="UniProtKB-ARBA"/>
</dbReference>
<dbReference type="EMBL" id="LCQD01000040">
    <property type="protein sequence ID" value="KKW10343.1"/>
    <property type="molecule type" value="Genomic_DNA"/>
</dbReference>
<evidence type="ECO:0000256" key="7">
    <source>
        <dbReference type="ARBA" id="ARBA00023136"/>
    </source>
</evidence>
<feature type="transmembrane region" description="Helical" evidence="8">
    <location>
        <begin position="208"/>
        <end position="225"/>
    </location>
</feature>
<dbReference type="Proteomes" id="UP000034588">
    <property type="component" value="Unassembled WGS sequence"/>
</dbReference>
<organism evidence="10 11">
    <name type="scientific">Candidatus Gottesmanbacteria bacterium GW2011_GWB1_49_7</name>
    <dbReference type="NCBI Taxonomy" id="1618448"/>
    <lineage>
        <taxon>Bacteria</taxon>
        <taxon>Candidatus Gottesmaniibacteriota</taxon>
    </lineage>
</organism>
<feature type="transmembrane region" description="Helical" evidence="8">
    <location>
        <begin position="327"/>
        <end position="345"/>
    </location>
</feature>
<comment type="caution">
    <text evidence="10">The sequence shown here is derived from an EMBL/GenBank/DDBJ whole genome shotgun (WGS) entry which is preliminary data.</text>
</comment>
<keyword evidence="2" id="KW-1003">Cell membrane</keyword>
<feature type="transmembrane region" description="Helical" evidence="8">
    <location>
        <begin position="277"/>
        <end position="296"/>
    </location>
</feature>
<sequence length="496" mass="57108">MKKIWIIIAVIFLWGVALRAVEVISGNYLFGFDIGRDLLVARNIVENHKLTLIGAQIGSGSAGIDGIFQGPGYYYLLTIPYVLFRGDPYGVMLMMFLFGIATLAAVYWTVRRIFDQKTAVMALFLTAISPLIVSQSRFIWSPHPASLLIVFFFYFVSMIPKRPRLYAPLALFFAGLTYHFEFAMTVPMIIAVVIALPAVYRIKDAKTYLYSFASIFISFLPLVLFEARHGWMAVRSILSYSLPQGPVGRDVWFLRISDHLGPYIANAKNSFPIEHGFMPDWSFTLLVGGLLIALVFLWRRVFFRFLLLLLVTSYIILLFLNNIIWDYYLIHAHFIYMYVFAYIFIHNWRKTVFWLLVPFLFSMIASSVWRMKINYTYDFHDLGGVEKISGKKTAIDYVYEDANAALPAGRQAFSEFTFMAPIYTYPYEYLFETYGKTKYGYMPGREKKGLVYLIIEPDASKPWTYKGWLETVIVGGDIIKTVTLPTGHIIQVRQFP</sequence>
<feature type="transmembrane region" description="Helical" evidence="8">
    <location>
        <begin position="139"/>
        <end position="157"/>
    </location>
</feature>
<feature type="transmembrane region" description="Helical" evidence="8">
    <location>
        <begin position="351"/>
        <end position="369"/>
    </location>
</feature>
<keyword evidence="3" id="KW-0328">Glycosyltransferase</keyword>
<gene>
    <name evidence="10" type="ORF">UY48_C0040G0008</name>
</gene>
<feature type="transmembrane region" description="Helical" evidence="8">
    <location>
        <begin position="169"/>
        <end position="196"/>
    </location>
</feature>
<dbReference type="PANTHER" id="PTHR33908:SF11">
    <property type="entry name" value="MEMBRANE PROTEIN"/>
    <property type="match status" value="1"/>
</dbReference>
<evidence type="ECO:0000259" key="9">
    <source>
        <dbReference type="Pfam" id="PF13231"/>
    </source>
</evidence>
<evidence type="ECO:0000256" key="8">
    <source>
        <dbReference type="SAM" id="Phobius"/>
    </source>
</evidence>
<protein>
    <recommendedName>
        <fullName evidence="9">Glycosyltransferase RgtA/B/C/D-like domain-containing protein</fullName>
    </recommendedName>
</protein>
<evidence type="ECO:0000256" key="6">
    <source>
        <dbReference type="ARBA" id="ARBA00022989"/>
    </source>
</evidence>
<dbReference type="InterPro" id="IPR050297">
    <property type="entry name" value="LipidA_mod_glycosyltrf_83"/>
</dbReference>
<feature type="domain" description="Glycosyltransferase RgtA/B/C/D-like" evidence="9">
    <location>
        <begin position="70"/>
        <end position="223"/>
    </location>
</feature>
<accession>A0A0G1VV17</accession>
<evidence type="ECO:0000313" key="10">
    <source>
        <dbReference type="EMBL" id="KKW10343.1"/>
    </source>
</evidence>
<keyword evidence="4" id="KW-0808">Transferase</keyword>
<reference evidence="10 11" key="1">
    <citation type="journal article" date="2015" name="Nature">
        <title>rRNA introns, odd ribosomes, and small enigmatic genomes across a large radiation of phyla.</title>
        <authorList>
            <person name="Brown C.T."/>
            <person name="Hug L.A."/>
            <person name="Thomas B.C."/>
            <person name="Sharon I."/>
            <person name="Castelle C.J."/>
            <person name="Singh A."/>
            <person name="Wilkins M.J."/>
            <person name="Williams K.H."/>
            <person name="Banfield J.F."/>
        </authorList>
    </citation>
    <scope>NUCLEOTIDE SEQUENCE [LARGE SCALE GENOMIC DNA]</scope>
</reference>
<evidence type="ECO:0000256" key="4">
    <source>
        <dbReference type="ARBA" id="ARBA00022679"/>
    </source>
</evidence>
<keyword evidence="6 8" id="KW-1133">Transmembrane helix</keyword>
<keyword evidence="7 8" id="KW-0472">Membrane</keyword>
<feature type="transmembrane region" description="Helical" evidence="8">
    <location>
        <begin position="89"/>
        <end position="110"/>
    </location>
</feature>